<evidence type="ECO:0000256" key="4">
    <source>
        <dbReference type="ARBA" id="ARBA00023242"/>
    </source>
</evidence>
<evidence type="ECO:0000313" key="10">
    <source>
        <dbReference type="EMBL" id="GMM55253.1"/>
    </source>
</evidence>
<feature type="domain" description="UTP23 sensor motif region" evidence="9">
    <location>
        <begin position="196"/>
        <end position="214"/>
    </location>
</feature>
<feature type="compositionally biased region" description="Basic and acidic residues" evidence="8">
    <location>
        <begin position="251"/>
        <end position="263"/>
    </location>
</feature>
<dbReference type="GO" id="GO:0032040">
    <property type="term" value="C:small-subunit processome"/>
    <property type="evidence" value="ECO:0007669"/>
    <property type="project" value="InterPro"/>
</dbReference>
<dbReference type="GO" id="GO:0006364">
    <property type="term" value="P:rRNA processing"/>
    <property type="evidence" value="ECO:0007669"/>
    <property type="project" value="UniProtKB-KW"/>
</dbReference>
<dbReference type="AlphaFoldDB" id="A0AAV5RVH3"/>
<organism evidence="10 11">
    <name type="scientific">Maudiozyma humilis</name>
    <name type="common">Sour dough yeast</name>
    <name type="synonym">Kazachstania humilis</name>
    <dbReference type="NCBI Taxonomy" id="51915"/>
    <lineage>
        <taxon>Eukaryota</taxon>
        <taxon>Fungi</taxon>
        <taxon>Dikarya</taxon>
        <taxon>Ascomycota</taxon>
        <taxon>Saccharomycotina</taxon>
        <taxon>Saccharomycetes</taxon>
        <taxon>Saccharomycetales</taxon>
        <taxon>Saccharomycetaceae</taxon>
        <taxon>Maudiozyma</taxon>
    </lineage>
</organism>
<gene>
    <name evidence="10" type="ORF">DAKH74_018690</name>
</gene>
<dbReference type="InterPro" id="IPR057776">
    <property type="entry name" value="UTP23_sensor"/>
</dbReference>
<evidence type="ECO:0000256" key="7">
    <source>
        <dbReference type="ARBA" id="ARBA00076388"/>
    </source>
</evidence>
<evidence type="ECO:0000256" key="2">
    <source>
        <dbReference type="ARBA" id="ARBA00022517"/>
    </source>
</evidence>
<evidence type="ECO:0000259" key="9">
    <source>
        <dbReference type="Pfam" id="PF24779"/>
    </source>
</evidence>
<dbReference type="PANTHER" id="PTHR12416">
    <property type="entry name" value="RRNA-PROCESSING PROTEIN UTP23 HOMOLOG"/>
    <property type="match status" value="1"/>
</dbReference>
<dbReference type="Pfam" id="PF24779">
    <property type="entry name" value="UTP23_sensor"/>
    <property type="match status" value="1"/>
</dbReference>
<keyword evidence="11" id="KW-1185">Reference proteome</keyword>
<evidence type="ECO:0000256" key="3">
    <source>
        <dbReference type="ARBA" id="ARBA00022552"/>
    </source>
</evidence>
<evidence type="ECO:0000256" key="5">
    <source>
        <dbReference type="ARBA" id="ARBA00037300"/>
    </source>
</evidence>
<dbReference type="SUPFAM" id="SSF88723">
    <property type="entry name" value="PIN domain-like"/>
    <property type="match status" value="1"/>
</dbReference>
<dbReference type="Proteomes" id="UP001377567">
    <property type="component" value="Unassembled WGS sequence"/>
</dbReference>
<dbReference type="InterPro" id="IPR006984">
    <property type="entry name" value="Fcf1/UTP23"/>
</dbReference>
<keyword evidence="4" id="KW-0539">Nucleus</keyword>
<accession>A0AAV5RVH3</accession>
<feature type="compositionally biased region" description="Basic residues" evidence="8">
    <location>
        <begin position="238"/>
        <end position="250"/>
    </location>
</feature>
<comment type="subcellular location">
    <subcellularLocation>
        <location evidence="1">Nucleus</location>
        <location evidence="1">Nucleolus</location>
    </subcellularLocation>
</comment>
<dbReference type="Pfam" id="PF04900">
    <property type="entry name" value="Fcf1"/>
    <property type="match status" value="1"/>
</dbReference>
<comment type="similarity">
    <text evidence="6">Belongs to the UTP23/FCF1 family. UTP23 subfamily.</text>
</comment>
<name>A0AAV5RVH3_MAUHU</name>
<dbReference type="InterPro" id="IPR029060">
    <property type="entry name" value="PIN-like_dom_sf"/>
</dbReference>
<dbReference type="FunFam" id="3.40.50.1010:FF:000006">
    <property type="entry name" value="rRNA-processing protein UTP23 homolog"/>
    <property type="match status" value="1"/>
</dbReference>
<evidence type="ECO:0000313" key="11">
    <source>
        <dbReference type="Proteomes" id="UP001377567"/>
    </source>
</evidence>
<protein>
    <recommendedName>
        <fullName evidence="7">U three protein 23</fullName>
    </recommendedName>
</protein>
<comment type="caution">
    <text evidence="10">The sequence shown here is derived from an EMBL/GenBank/DDBJ whole genome shotgun (WGS) entry which is preliminary data.</text>
</comment>
<evidence type="ECO:0000256" key="1">
    <source>
        <dbReference type="ARBA" id="ARBA00004604"/>
    </source>
</evidence>
<keyword evidence="3" id="KW-0698">rRNA processing</keyword>
<proteinExistence type="inferred from homology"/>
<sequence>MRQKRAKSYRKQLLVYHHTFKFREPYQVIVDDQIVTASNDSSFDLAKGLERTLQAEVKVMITQCCMQALYEIGNQDAISMAKEFERRRCNHNPKDPKTPMECIESIVDINGTNKHRYIVASQDVQIRRKLRRVPGVPLVHISRAVMVMEPLSDASARVSKRMEISKLYEGLNNVKTTKKPSVSKTNDTEEKKPKQRGPKGPKGPNPLSVKKRKMDTPKDTPDTKADSSAADSNDKNNRPAKRRKRKHSSKAKSESTEETKDEAPSGDENSIGK</sequence>
<dbReference type="EMBL" id="BTGD01000005">
    <property type="protein sequence ID" value="GMM55253.1"/>
    <property type="molecule type" value="Genomic_DNA"/>
</dbReference>
<feature type="region of interest" description="Disordered" evidence="8">
    <location>
        <begin position="175"/>
        <end position="273"/>
    </location>
</feature>
<evidence type="ECO:0000256" key="8">
    <source>
        <dbReference type="SAM" id="MobiDB-lite"/>
    </source>
</evidence>
<dbReference type="Gene3D" id="3.40.50.1010">
    <property type="entry name" value="5'-nuclease"/>
    <property type="match status" value="1"/>
</dbReference>
<dbReference type="CDD" id="cd09865">
    <property type="entry name" value="PIN_ScUtp23p-like"/>
    <property type="match status" value="1"/>
</dbReference>
<reference evidence="10 11" key="1">
    <citation type="journal article" date="2023" name="Elife">
        <title>Identification of key yeast species and microbe-microbe interactions impacting larval growth of Drosophila in the wild.</title>
        <authorList>
            <person name="Mure A."/>
            <person name="Sugiura Y."/>
            <person name="Maeda R."/>
            <person name="Honda K."/>
            <person name="Sakurai N."/>
            <person name="Takahashi Y."/>
            <person name="Watada M."/>
            <person name="Katoh T."/>
            <person name="Gotoh A."/>
            <person name="Gotoh Y."/>
            <person name="Taniguchi I."/>
            <person name="Nakamura K."/>
            <person name="Hayashi T."/>
            <person name="Katayama T."/>
            <person name="Uemura T."/>
            <person name="Hattori Y."/>
        </authorList>
    </citation>
    <scope>NUCLEOTIDE SEQUENCE [LARGE SCALE GENOMIC DNA]</scope>
    <source>
        <strain evidence="10 11">KH-74</strain>
    </source>
</reference>
<keyword evidence="2" id="KW-0690">Ribosome biogenesis</keyword>
<feature type="compositionally biased region" description="Basic and acidic residues" evidence="8">
    <location>
        <begin position="214"/>
        <end position="225"/>
    </location>
</feature>
<evidence type="ECO:0000256" key="6">
    <source>
        <dbReference type="ARBA" id="ARBA00038503"/>
    </source>
</evidence>
<comment type="function">
    <text evidence="5">Involved in rRNA-processing and ribosome biogenesis.</text>
</comment>